<dbReference type="EMBL" id="SWLB01000001">
    <property type="protein sequence ID" value="KAF3341560.1"/>
    <property type="molecule type" value="Genomic_DNA"/>
</dbReference>
<keyword evidence="4" id="KW-1185">Reference proteome</keyword>
<evidence type="ECO:0000313" key="4">
    <source>
        <dbReference type="Proteomes" id="UP000623129"/>
    </source>
</evidence>
<dbReference type="AlphaFoldDB" id="A0A833RA37"/>
<dbReference type="OrthoDB" id="544175at2759"/>
<protein>
    <recommendedName>
        <fullName evidence="2">DUF1664 domain-containing protein</fullName>
    </recommendedName>
</protein>
<sequence length="302" mass="32594">MQTGVTISKAILLGAAGSILIRNGKISDILGELQGMVKGFERSKENVGVADADLSEALASQVRRLATEVHQLASSRPVILNGNSNNTGVASFVVPAAAIGALSYGYMWLKGISISDMMYVTKRNMANAVASMSKHFEQVSAALAATKKHLTQRIENLDGKLDEQKEISNVIRKEVGDANKLIENLSMDLSSIQQLVSNMDDKVNSMVNKQNLSLTGVMYLCRFVDGKGGKVPESLYDISPKHLLAGKRFIDHLDTGYLKGLQHIVEETENFNLAIAREVSLPRPSGSATTTVDGSSYIVVNL</sequence>
<evidence type="ECO:0000313" key="3">
    <source>
        <dbReference type="EMBL" id="KAF3341560.1"/>
    </source>
</evidence>
<proteinExistence type="predicted"/>
<evidence type="ECO:0000259" key="2">
    <source>
        <dbReference type="Pfam" id="PF07889"/>
    </source>
</evidence>
<accession>A0A833RA37</accession>
<keyword evidence="1" id="KW-1133">Transmembrane helix</keyword>
<dbReference type="Proteomes" id="UP000623129">
    <property type="component" value="Unassembled WGS sequence"/>
</dbReference>
<dbReference type="Pfam" id="PF07889">
    <property type="entry name" value="DUF1664"/>
    <property type="match status" value="1"/>
</dbReference>
<dbReference type="PANTHER" id="PTHR46667">
    <property type="entry name" value="OS05G0182700 PROTEIN"/>
    <property type="match status" value="1"/>
</dbReference>
<gene>
    <name evidence="3" type="ORF">FCM35_KLT00198</name>
</gene>
<keyword evidence="1" id="KW-0472">Membrane</keyword>
<keyword evidence="1" id="KW-0812">Transmembrane</keyword>
<evidence type="ECO:0000256" key="1">
    <source>
        <dbReference type="SAM" id="Phobius"/>
    </source>
</evidence>
<name>A0A833RA37_9POAL</name>
<feature type="transmembrane region" description="Helical" evidence="1">
    <location>
        <begin position="89"/>
        <end position="109"/>
    </location>
</feature>
<reference evidence="3" key="1">
    <citation type="submission" date="2020-01" db="EMBL/GenBank/DDBJ databases">
        <title>Genome sequence of Kobresia littledalei, the first chromosome-level genome in the family Cyperaceae.</title>
        <authorList>
            <person name="Qu G."/>
        </authorList>
    </citation>
    <scope>NUCLEOTIDE SEQUENCE</scope>
    <source>
        <strain evidence="3">C.B.Clarke</strain>
        <tissue evidence="3">Leaf</tissue>
    </source>
</reference>
<dbReference type="InterPro" id="IPR012458">
    <property type="entry name" value="DUF1664"/>
</dbReference>
<comment type="caution">
    <text evidence="3">The sequence shown here is derived from an EMBL/GenBank/DDBJ whole genome shotgun (WGS) entry which is preliminary data.</text>
</comment>
<organism evidence="3 4">
    <name type="scientific">Carex littledalei</name>
    <dbReference type="NCBI Taxonomy" id="544730"/>
    <lineage>
        <taxon>Eukaryota</taxon>
        <taxon>Viridiplantae</taxon>
        <taxon>Streptophyta</taxon>
        <taxon>Embryophyta</taxon>
        <taxon>Tracheophyta</taxon>
        <taxon>Spermatophyta</taxon>
        <taxon>Magnoliopsida</taxon>
        <taxon>Liliopsida</taxon>
        <taxon>Poales</taxon>
        <taxon>Cyperaceae</taxon>
        <taxon>Cyperoideae</taxon>
        <taxon>Cariceae</taxon>
        <taxon>Carex</taxon>
        <taxon>Carex subgen. Euthyceras</taxon>
    </lineage>
</organism>
<feature type="domain" description="DUF1664" evidence="2">
    <location>
        <begin position="89"/>
        <end position="210"/>
    </location>
</feature>
<dbReference type="PANTHER" id="PTHR46667:SF6">
    <property type="entry name" value="OS01G0185100 PROTEIN"/>
    <property type="match status" value="1"/>
</dbReference>